<evidence type="ECO:0008006" key="4">
    <source>
        <dbReference type="Google" id="ProtNLM"/>
    </source>
</evidence>
<comment type="caution">
    <text evidence="2">The sequence shown here is derived from an EMBL/GenBank/DDBJ whole genome shotgun (WGS) entry which is preliminary data.</text>
</comment>
<protein>
    <recommendedName>
        <fullName evidence="4">Streptogrisin C</fullName>
    </recommendedName>
</protein>
<dbReference type="InterPro" id="IPR043504">
    <property type="entry name" value="Peptidase_S1_PA_chymotrypsin"/>
</dbReference>
<feature type="chain" id="PRO_5017640913" description="Streptogrisin C" evidence="1">
    <location>
        <begin position="25"/>
        <end position="413"/>
    </location>
</feature>
<organism evidence="2 3">
    <name type="scientific">Kutzneria buriramensis</name>
    <dbReference type="NCBI Taxonomy" id="1045776"/>
    <lineage>
        <taxon>Bacteria</taxon>
        <taxon>Bacillati</taxon>
        <taxon>Actinomycetota</taxon>
        <taxon>Actinomycetes</taxon>
        <taxon>Pseudonocardiales</taxon>
        <taxon>Pseudonocardiaceae</taxon>
        <taxon>Kutzneria</taxon>
    </lineage>
</organism>
<sequence>MRRTTRALVAALALAGTLAAPATAAPVYTDAQLASMDPLQQAKILDPLRAVANAVGEVGRGPAADIYGNLDIDANHGVVELYLTDPGQLDRVVTAAERIDPSINAGLIRVAKAAFTHQQLDAAAVHVLDLADAHSLPYHVDLVGPAPDASGLEINVDNPQAVPFAASAAIGVPASFQPGHTLVPKAWRDSKWHDSSPFIGGDAITGSGSGHGCTAGLPAVRKSDNHPIMITAAHCFGVGTKVYTRGGTTGDYSSGKLGNYVGTVTARYEQFDSETIDGADNNADESDTSGWLPLTSFAYSYNGDYVCHDGQRSFFMGHPTPCGIKVTNQDKWCGPSEGCPGLSYRVRGVWGDGSWGAAGGDSGATIFAVQSGNTRQARGVLSDGDPGDGAPGVFWVEATDVFNHFGLTLNPKT</sequence>
<keyword evidence="3" id="KW-1185">Reference proteome</keyword>
<dbReference type="AlphaFoldDB" id="A0A3E0GYF0"/>
<evidence type="ECO:0000313" key="3">
    <source>
        <dbReference type="Proteomes" id="UP000256269"/>
    </source>
</evidence>
<dbReference type="Gene3D" id="2.40.10.10">
    <property type="entry name" value="Trypsin-like serine proteases"/>
    <property type="match status" value="2"/>
</dbReference>
<evidence type="ECO:0000256" key="1">
    <source>
        <dbReference type="SAM" id="SignalP"/>
    </source>
</evidence>
<dbReference type="EMBL" id="QUNO01000020">
    <property type="protein sequence ID" value="REH33139.1"/>
    <property type="molecule type" value="Genomic_DNA"/>
</dbReference>
<name>A0A3E0GYF0_9PSEU</name>
<gene>
    <name evidence="2" type="ORF">BCF44_120211</name>
</gene>
<evidence type="ECO:0000313" key="2">
    <source>
        <dbReference type="EMBL" id="REH33139.1"/>
    </source>
</evidence>
<feature type="signal peptide" evidence="1">
    <location>
        <begin position="1"/>
        <end position="24"/>
    </location>
</feature>
<dbReference type="RefSeq" id="WP_211353512.1">
    <property type="nucleotide sequence ID" value="NZ_CP144375.1"/>
</dbReference>
<accession>A0A3E0GYF0</accession>
<proteinExistence type="predicted"/>
<dbReference type="Proteomes" id="UP000256269">
    <property type="component" value="Unassembled WGS sequence"/>
</dbReference>
<keyword evidence="1" id="KW-0732">Signal</keyword>
<reference evidence="2 3" key="1">
    <citation type="submission" date="2018-08" db="EMBL/GenBank/DDBJ databases">
        <title>Genomic Encyclopedia of Archaeal and Bacterial Type Strains, Phase II (KMG-II): from individual species to whole genera.</title>
        <authorList>
            <person name="Goeker M."/>
        </authorList>
    </citation>
    <scope>NUCLEOTIDE SEQUENCE [LARGE SCALE GENOMIC DNA]</scope>
    <source>
        <strain evidence="2 3">DSM 45791</strain>
    </source>
</reference>